<name>A0A2P2M087_RHIMU</name>
<sequence>MSCGKQLRKGGKRRQHKMVSIPDPSNSGISCSVIDVSVYILFGFLF</sequence>
<feature type="region of interest" description="Disordered" evidence="1">
    <location>
        <begin position="1"/>
        <end position="21"/>
    </location>
</feature>
<accession>A0A2P2M087</accession>
<dbReference type="EMBL" id="GGEC01043127">
    <property type="protein sequence ID" value="MBX23611.1"/>
    <property type="molecule type" value="Transcribed_RNA"/>
</dbReference>
<organism evidence="2">
    <name type="scientific">Rhizophora mucronata</name>
    <name type="common">Asiatic mangrove</name>
    <dbReference type="NCBI Taxonomy" id="61149"/>
    <lineage>
        <taxon>Eukaryota</taxon>
        <taxon>Viridiplantae</taxon>
        <taxon>Streptophyta</taxon>
        <taxon>Embryophyta</taxon>
        <taxon>Tracheophyta</taxon>
        <taxon>Spermatophyta</taxon>
        <taxon>Magnoliopsida</taxon>
        <taxon>eudicotyledons</taxon>
        <taxon>Gunneridae</taxon>
        <taxon>Pentapetalae</taxon>
        <taxon>rosids</taxon>
        <taxon>fabids</taxon>
        <taxon>Malpighiales</taxon>
        <taxon>Rhizophoraceae</taxon>
        <taxon>Rhizophora</taxon>
    </lineage>
</organism>
<proteinExistence type="predicted"/>
<evidence type="ECO:0000256" key="1">
    <source>
        <dbReference type="SAM" id="MobiDB-lite"/>
    </source>
</evidence>
<protein>
    <submittedName>
        <fullName evidence="2">Uncharacterized protein</fullName>
    </submittedName>
</protein>
<dbReference type="AlphaFoldDB" id="A0A2P2M087"/>
<feature type="compositionally biased region" description="Basic residues" evidence="1">
    <location>
        <begin position="1"/>
        <end position="17"/>
    </location>
</feature>
<reference evidence="2" key="1">
    <citation type="submission" date="2018-02" db="EMBL/GenBank/DDBJ databases">
        <title>Rhizophora mucronata_Transcriptome.</title>
        <authorList>
            <person name="Meera S.P."/>
            <person name="Sreeshan A."/>
            <person name="Augustine A."/>
        </authorList>
    </citation>
    <scope>NUCLEOTIDE SEQUENCE</scope>
    <source>
        <tissue evidence="2">Leaf</tissue>
    </source>
</reference>
<evidence type="ECO:0000313" key="2">
    <source>
        <dbReference type="EMBL" id="MBX23611.1"/>
    </source>
</evidence>